<dbReference type="SMART" id="SM00119">
    <property type="entry name" value="HECTc"/>
    <property type="match status" value="1"/>
</dbReference>
<feature type="domain" description="FAD-binding FR-type" evidence="15">
    <location>
        <begin position="683"/>
        <end position="790"/>
    </location>
</feature>
<dbReference type="InterPro" id="IPR039261">
    <property type="entry name" value="FNR_nucleotide-bd"/>
</dbReference>
<feature type="domain" description="HECT" evidence="13">
    <location>
        <begin position="1"/>
        <end position="234"/>
    </location>
</feature>
<dbReference type="GO" id="GO:0005737">
    <property type="term" value="C:cytoplasm"/>
    <property type="evidence" value="ECO:0007669"/>
    <property type="project" value="TreeGrafter"/>
</dbReference>
<evidence type="ECO:0000256" key="2">
    <source>
        <dbReference type="ARBA" id="ARBA00004141"/>
    </source>
</evidence>
<dbReference type="GO" id="GO:0006511">
    <property type="term" value="P:ubiquitin-dependent protein catabolic process"/>
    <property type="evidence" value="ECO:0007669"/>
    <property type="project" value="TreeGrafter"/>
</dbReference>
<evidence type="ECO:0000259" key="13">
    <source>
        <dbReference type="PROSITE" id="PS50237"/>
    </source>
</evidence>
<dbReference type="Pfam" id="PF08030">
    <property type="entry name" value="NAD_binding_6"/>
    <property type="match status" value="1"/>
</dbReference>
<comment type="caution">
    <text evidence="11">Lacks conserved residue(s) required for the propagation of feature annotation.</text>
</comment>
<keyword evidence="5" id="KW-0808">Transferase</keyword>
<dbReference type="InterPro" id="IPR013121">
    <property type="entry name" value="Fe_red_NAD-bd_6"/>
</dbReference>
<feature type="transmembrane region" description="Helical" evidence="12">
    <location>
        <begin position="445"/>
        <end position="466"/>
    </location>
</feature>
<dbReference type="InterPro" id="IPR017938">
    <property type="entry name" value="Riboflavin_synthase-like_b-brl"/>
</dbReference>
<dbReference type="Gene3D" id="3.40.50.80">
    <property type="entry name" value="Nucleotide-binding domain of ferredoxin-NADP reductase (FNR) module"/>
    <property type="match status" value="1"/>
</dbReference>
<dbReference type="GO" id="GO:0016491">
    <property type="term" value="F:oxidoreductase activity"/>
    <property type="evidence" value="ECO:0007669"/>
    <property type="project" value="UniProtKB-KW"/>
</dbReference>
<dbReference type="InterPro" id="IPR017927">
    <property type="entry name" value="FAD-bd_FR_type"/>
</dbReference>
<keyword evidence="7 11" id="KW-0833">Ubl conjugation pathway</keyword>
<dbReference type="Gene3D" id="3.30.2410.10">
    <property type="entry name" value="Hect, E3 ligase catalytic domain"/>
    <property type="match status" value="1"/>
</dbReference>
<dbReference type="PANTHER" id="PTHR11254:SF440">
    <property type="entry name" value="E3 UBIQUITIN-PROTEIN LIGASE NEDD-4"/>
    <property type="match status" value="1"/>
</dbReference>
<evidence type="ECO:0000313" key="16">
    <source>
        <dbReference type="EMBL" id="RLN64203.1"/>
    </source>
</evidence>
<feature type="transmembrane region" description="Helical" evidence="12">
    <location>
        <begin position="610"/>
        <end position="630"/>
    </location>
</feature>
<comment type="pathway">
    <text evidence="3">Protein modification; protein ubiquitination.</text>
</comment>
<comment type="catalytic activity">
    <reaction evidence="1">
        <text>S-ubiquitinyl-[E2 ubiquitin-conjugating enzyme]-L-cysteine + [acceptor protein]-L-lysine = [E2 ubiquitin-conjugating enzyme]-L-cysteine + N(6)-ubiquitinyl-[acceptor protein]-L-lysine.</text>
        <dbReference type="EC" id="2.3.2.26"/>
    </reaction>
</comment>
<dbReference type="InterPro" id="IPR050409">
    <property type="entry name" value="E3_ubiq-protein_ligase"/>
</dbReference>
<dbReference type="SUPFAM" id="SSF52343">
    <property type="entry name" value="Ferredoxin reductase-like, C-terminal NADP-linked domain"/>
    <property type="match status" value="1"/>
</dbReference>
<comment type="subcellular location">
    <subcellularLocation>
        <location evidence="2">Membrane</location>
        <topology evidence="2">Multi-pass membrane protein</topology>
    </subcellularLocation>
</comment>
<dbReference type="AlphaFoldDB" id="A0A3R7HMM4"/>
<keyword evidence="8 12" id="KW-1133">Transmembrane helix</keyword>
<proteinExistence type="predicted"/>
<feature type="domain" description="DOMON" evidence="14">
    <location>
        <begin position="271"/>
        <end position="392"/>
    </location>
</feature>
<dbReference type="Proteomes" id="UP000284657">
    <property type="component" value="Unassembled WGS sequence"/>
</dbReference>
<dbReference type="SUPFAM" id="SSF56204">
    <property type="entry name" value="Hect, E3 ligase catalytic domain"/>
    <property type="match status" value="1"/>
</dbReference>
<evidence type="ECO:0000256" key="1">
    <source>
        <dbReference type="ARBA" id="ARBA00000885"/>
    </source>
</evidence>
<keyword evidence="10 12" id="KW-0472">Membrane</keyword>
<evidence type="ECO:0000256" key="8">
    <source>
        <dbReference type="ARBA" id="ARBA00022989"/>
    </source>
</evidence>
<feature type="transmembrane region" description="Helical" evidence="12">
    <location>
        <begin position="541"/>
        <end position="561"/>
    </location>
</feature>
<dbReference type="Gene3D" id="3.90.1750.10">
    <property type="entry name" value="Hect, E3 ligase catalytic domains"/>
    <property type="match status" value="1"/>
</dbReference>
<dbReference type="PROSITE" id="PS50237">
    <property type="entry name" value="HECT"/>
    <property type="match status" value="1"/>
</dbReference>
<dbReference type="InterPro" id="IPR013112">
    <property type="entry name" value="FAD-bd_8"/>
</dbReference>
<name>A0A3R7HMM4_9STRA</name>
<feature type="transmembrane region" description="Helical" evidence="12">
    <location>
        <begin position="637"/>
        <end position="655"/>
    </location>
</feature>
<evidence type="ECO:0000256" key="11">
    <source>
        <dbReference type="PROSITE-ProRule" id="PRU00104"/>
    </source>
</evidence>
<evidence type="ECO:0000256" key="10">
    <source>
        <dbReference type="ARBA" id="ARBA00023136"/>
    </source>
</evidence>
<dbReference type="Gene3D" id="2.40.30.10">
    <property type="entry name" value="Translation factors"/>
    <property type="match status" value="1"/>
</dbReference>
<keyword evidence="9" id="KW-0560">Oxidoreductase</keyword>
<evidence type="ECO:0000256" key="5">
    <source>
        <dbReference type="ARBA" id="ARBA00022679"/>
    </source>
</evidence>
<protein>
    <recommendedName>
        <fullName evidence="4">HECT-type E3 ubiquitin transferase</fullName>
        <ecNumber evidence="4">2.3.2.26</ecNumber>
    </recommendedName>
</protein>
<dbReference type="EMBL" id="MBAD02000681">
    <property type="protein sequence ID" value="RLN64203.1"/>
    <property type="molecule type" value="Genomic_DNA"/>
</dbReference>
<comment type="caution">
    <text evidence="16">The sequence shown here is derived from an EMBL/GenBank/DDBJ whole genome shotgun (WGS) entry which is preliminary data.</text>
</comment>
<dbReference type="SUPFAM" id="SSF63380">
    <property type="entry name" value="Riboflavin synthase domain-like"/>
    <property type="match status" value="1"/>
</dbReference>
<evidence type="ECO:0000256" key="9">
    <source>
        <dbReference type="ARBA" id="ARBA00023002"/>
    </source>
</evidence>
<evidence type="ECO:0000256" key="12">
    <source>
        <dbReference type="SAM" id="Phobius"/>
    </source>
</evidence>
<dbReference type="PROSITE" id="PS51384">
    <property type="entry name" value="FAD_FR"/>
    <property type="match status" value="1"/>
</dbReference>
<dbReference type="PROSITE" id="PS50836">
    <property type="entry name" value="DOMON"/>
    <property type="match status" value="1"/>
</dbReference>
<evidence type="ECO:0000256" key="6">
    <source>
        <dbReference type="ARBA" id="ARBA00022692"/>
    </source>
</evidence>
<keyword evidence="6 12" id="KW-0812">Transmembrane</keyword>
<reference evidence="16 17" key="1">
    <citation type="submission" date="2018-07" db="EMBL/GenBank/DDBJ databases">
        <title>Genome sequencing of oomycete isolates from Chile give support for New Zealand origin for Phytophthora kernoviae and make available the first Nothophytophthora sp. genome.</title>
        <authorList>
            <person name="Studholme D.J."/>
            <person name="Sanfuentes E."/>
            <person name="Panda P."/>
            <person name="Hill R."/>
            <person name="Sambles C."/>
            <person name="Grant M."/>
            <person name="Williams N.M."/>
            <person name="Mcdougal R.L."/>
        </authorList>
    </citation>
    <scope>NUCLEOTIDE SEQUENCE [LARGE SCALE GENOMIC DNA]</scope>
    <source>
        <strain evidence="16">Chile7</strain>
    </source>
</reference>
<dbReference type="InterPro" id="IPR000569">
    <property type="entry name" value="HECT_dom"/>
</dbReference>
<dbReference type="InterPro" id="IPR005018">
    <property type="entry name" value="DOMON_domain"/>
</dbReference>
<dbReference type="EC" id="2.3.2.26" evidence="4"/>
<dbReference type="Pfam" id="PF01794">
    <property type="entry name" value="Ferric_reduct"/>
    <property type="match status" value="1"/>
</dbReference>
<feature type="transmembrane region" description="Helical" evidence="12">
    <location>
        <begin position="509"/>
        <end position="529"/>
    </location>
</feature>
<dbReference type="InterPro" id="IPR013130">
    <property type="entry name" value="Fe3_Rdtase_TM_dom"/>
</dbReference>
<dbReference type="SFLD" id="SFLDS00052">
    <property type="entry name" value="Ferric_Reductase_Domain"/>
    <property type="match status" value="1"/>
</dbReference>
<evidence type="ECO:0000259" key="14">
    <source>
        <dbReference type="PROSITE" id="PS50836"/>
    </source>
</evidence>
<dbReference type="SFLD" id="SFLDG01168">
    <property type="entry name" value="Ferric_reductase_subgroup_(FRE"/>
    <property type="match status" value="1"/>
</dbReference>
<evidence type="ECO:0000256" key="7">
    <source>
        <dbReference type="ARBA" id="ARBA00022786"/>
    </source>
</evidence>
<evidence type="ECO:0000256" key="3">
    <source>
        <dbReference type="ARBA" id="ARBA00004906"/>
    </source>
</evidence>
<dbReference type="InterPro" id="IPR035983">
    <property type="entry name" value="Hect_E3_ubiquitin_ligase"/>
</dbReference>
<dbReference type="GO" id="GO:0061630">
    <property type="term" value="F:ubiquitin protein ligase activity"/>
    <property type="evidence" value="ECO:0007669"/>
    <property type="project" value="UniProtKB-EC"/>
</dbReference>
<feature type="transmembrane region" description="Helical" evidence="12">
    <location>
        <begin position="661"/>
        <end position="680"/>
    </location>
</feature>
<gene>
    <name evidence="16" type="ORF">BBJ29_000361</name>
</gene>
<sequence length="963" mass="105210">MLNEMLVDTEHGLFVCLNKNEQTFFLSPCSHRNQSRQLLHLFAVGRLLGRALLEGSMMSFHLAPPLLKLMLGHPLSFADVEDLDPEMYTSLLWLLENQEIDTLGLDFTVTVKDGESYRDVELVPGGGSISVTDGNKHEYVERKWKFLLVESVAPQLGVFLQGLYEIIPRELLLLFDPEELDFLLCGSDEIDVDDWERSTKYTEELHQHRALIWFWELVRDMPNEYRRRLLQFATVMAGAWMGTLANAAVTSSSICSSAEFQALPGTQLGDGPVFIRALVQSDEICIEYQLETSVASEATWFGVGPSRGSDMVSSPSANVLLFQKADGAPVSYLLGGYVNSDIAAENDQSTFVLGEASAANMSFSYQRTLAAATTSEVALDATGTADFIWAYGTSWPISSHRSGTNGAATFTFATAGSSSSNGATSTTVGGSSTDTPFCDDKNCPAIVGGTAFTVMALCGLLITAALKTTPVGTFSLHRSVAPPPVRLTTNALVAKPHTMLMQTAADLRFGELLIGLVFVAAVIVLIVLLSDEDDCVTSGQVSLLILMFLLLPVSRLPVWSILFGSSFERIVKFHRWLGFLMNVAVIVHLVQARKVVDATLNEKYGSVTPVYGFIAFLCFIVMLAMSLEFVRRLFFEVFYFTHRVLSIVGFVFTILHAPSFIGPALCVPLALYALGLLYRWSSAFTASYKVSATVSLSSGSTTLVLEPTPKSGNLAKRINPGSYFLVRLPAISAIQWHPFSSIVTPDGKSLGFCVKAMGNGSFTRKLLTKAGTQYNLSANLCGPFGKISLDVERYDAVVLVAGGVGITPMMNLINQTLLFPSALARSAKAAKASDWYVVWSVREPEDILMMEEFLPTQAQIEGGAHNLQDPNTAIPGSTGVQPININWMFYVSTARSDGMVARTNGETVSYRGGRPVLDEVINMSRFEGRRVTVMACGAPTMTVEAQFLARNCNFDFHKETFNW</sequence>
<dbReference type="GO" id="GO:0016020">
    <property type="term" value="C:membrane"/>
    <property type="evidence" value="ECO:0007669"/>
    <property type="project" value="UniProtKB-SubCell"/>
</dbReference>
<evidence type="ECO:0000259" key="15">
    <source>
        <dbReference type="PROSITE" id="PS51384"/>
    </source>
</evidence>
<dbReference type="Pfam" id="PF00632">
    <property type="entry name" value="HECT"/>
    <property type="match status" value="1"/>
</dbReference>
<dbReference type="Gene3D" id="3.30.2160.10">
    <property type="entry name" value="Hect, E3 ligase catalytic domain"/>
    <property type="match status" value="1"/>
</dbReference>
<organism evidence="16 17">
    <name type="scientific">Phytophthora kernoviae</name>
    <dbReference type="NCBI Taxonomy" id="325452"/>
    <lineage>
        <taxon>Eukaryota</taxon>
        <taxon>Sar</taxon>
        <taxon>Stramenopiles</taxon>
        <taxon>Oomycota</taxon>
        <taxon>Peronosporomycetes</taxon>
        <taxon>Peronosporales</taxon>
        <taxon>Peronosporaceae</taxon>
        <taxon>Phytophthora</taxon>
    </lineage>
</organism>
<dbReference type="PANTHER" id="PTHR11254">
    <property type="entry name" value="HECT DOMAIN UBIQUITIN-PROTEIN LIGASE"/>
    <property type="match status" value="1"/>
</dbReference>
<dbReference type="CDD" id="cd06186">
    <property type="entry name" value="NOX_Duox_like_FAD_NADP"/>
    <property type="match status" value="1"/>
</dbReference>
<dbReference type="GO" id="GO:0016567">
    <property type="term" value="P:protein ubiquitination"/>
    <property type="evidence" value="ECO:0007669"/>
    <property type="project" value="TreeGrafter"/>
</dbReference>
<accession>A0A3R7HMM4</accession>
<evidence type="ECO:0000256" key="4">
    <source>
        <dbReference type="ARBA" id="ARBA00012485"/>
    </source>
</evidence>
<dbReference type="Pfam" id="PF08022">
    <property type="entry name" value="FAD_binding_8"/>
    <property type="match status" value="1"/>
</dbReference>
<evidence type="ECO:0000313" key="17">
    <source>
        <dbReference type="Proteomes" id="UP000284657"/>
    </source>
</evidence>
<feature type="transmembrane region" description="Helical" evidence="12">
    <location>
        <begin position="573"/>
        <end position="590"/>
    </location>
</feature>